<evidence type="ECO:0000313" key="2">
    <source>
        <dbReference type="Proteomes" id="UP000004619"/>
    </source>
</evidence>
<organism evidence="1 2">
    <name type="scientific">Faecalibacterium duncaniae (strain DSM 17677 / JCM 31915 / A2-165)</name>
    <name type="common">Faecalibacterium prausnitzii</name>
    <dbReference type="NCBI Taxonomy" id="411483"/>
    <lineage>
        <taxon>Bacteria</taxon>
        <taxon>Bacillati</taxon>
        <taxon>Bacillota</taxon>
        <taxon>Clostridia</taxon>
        <taxon>Eubacteriales</taxon>
        <taxon>Oscillospiraceae</taxon>
        <taxon>Faecalibacterium</taxon>
    </lineage>
</organism>
<gene>
    <name evidence="1" type="ORF">FAEPRAA2165_02202</name>
</gene>
<accession>C7H7B8</accession>
<proteinExistence type="predicted"/>
<comment type="caution">
    <text evidence="1">The sequence shown here is derived from an EMBL/GenBank/DDBJ whole genome shotgun (WGS) entry which is preliminary data.</text>
</comment>
<dbReference type="EMBL" id="ACOP02000058">
    <property type="protein sequence ID" value="EEU96188.1"/>
    <property type="molecule type" value="Genomic_DNA"/>
</dbReference>
<dbReference type="Proteomes" id="UP000004619">
    <property type="component" value="Unassembled WGS sequence"/>
</dbReference>
<protein>
    <submittedName>
        <fullName evidence="1">Uncharacterized protein</fullName>
    </submittedName>
</protein>
<dbReference type="HOGENOM" id="CLU_3153032_0_0_9"/>
<dbReference type="AlphaFoldDB" id="C7H7B8"/>
<reference evidence="1" key="1">
    <citation type="submission" date="2009-08" db="EMBL/GenBank/DDBJ databases">
        <authorList>
            <person name="Weinstock G."/>
            <person name="Sodergren E."/>
            <person name="Clifton S."/>
            <person name="Fulton L."/>
            <person name="Fulton B."/>
            <person name="Courtney L."/>
            <person name="Fronick C."/>
            <person name="Harrison M."/>
            <person name="Strong C."/>
            <person name="Farmer C."/>
            <person name="Delahaunty K."/>
            <person name="Markovic C."/>
            <person name="Hall O."/>
            <person name="Minx P."/>
            <person name="Tomlinson C."/>
            <person name="Mitreva M."/>
            <person name="Nelson J."/>
            <person name="Hou S."/>
            <person name="Wollam A."/>
            <person name="Pepin K.H."/>
            <person name="Johnson M."/>
            <person name="Bhonagiri V."/>
            <person name="Nash W.E."/>
            <person name="Warren W."/>
            <person name="Chinwalla A."/>
            <person name="Mardis E.R."/>
            <person name="Wilson R.K."/>
        </authorList>
    </citation>
    <scope>NUCLEOTIDE SEQUENCE [LARGE SCALE GENOMIC DNA]</scope>
    <source>
        <strain evidence="1">A2-165</strain>
    </source>
</reference>
<sequence length="48" mass="5169">MAEDSFFAIIAYGSKTIICRKAKNDGSRAKSSEAPTLENATICQGLPY</sequence>
<evidence type="ECO:0000313" key="1">
    <source>
        <dbReference type="EMBL" id="EEU96188.1"/>
    </source>
</evidence>
<keyword evidence="2" id="KW-1185">Reference proteome</keyword>
<name>C7H7B8_FAED2</name>